<dbReference type="InterPro" id="IPR011333">
    <property type="entry name" value="SKP1/BTB/POZ_sf"/>
</dbReference>
<evidence type="ECO:0000313" key="2">
    <source>
        <dbReference type="EMBL" id="KAK7513851.1"/>
    </source>
</evidence>
<gene>
    <name evidence="2" type="ORF">IWZ03DRAFT_425277</name>
</gene>
<dbReference type="Pfam" id="PF00651">
    <property type="entry name" value="BTB"/>
    <property type="match status" value="1"/>
</dbReference>
<dbReference type="SMART" id="SM00225">
    <property type="entry name" value="BTB"/>
    <property type="match status" value="1"/>
</dbReference>
<dbReference type="PROSITE" id="PS50097">
    <property type="entry name" value="BTB"/>
    <property type="match status" value="1"/>
</dbReference>
<sequence>MSTLANTANDPASVDDENVKRFRETFSRYWREANDIMDEVTKNGEIKRANAQCPYASSLTTHQHVVLNTSFAIDQKVVPVTVGSGNNKQTFYVHEPLLKMHSPFFRACLSRNWAEGNKHSIELPEDDPKVVTLLLRFLYTGQIHIIEHDTLLWSKTTDGSFHRPDIAGDLLMHSYIFADKYLADPFRNACILALIERFESSPEYALALRQNADLLYTNLSPASPLRRLYLDVWVWAATPEWHDDGGNEFHDIHTAPVEFWQDISKAHAQKKVDFLLLIPPCKDIDRYYPWNQDRSQYFQGLLTPEPHFPRPFAEDVDFASLSLQPEPSDD</sequence>
<reference evidence="2 3" key="1">
    <citation type="submission" date="2024-04" db="EMBL/GenBank/DDBJ databases">
        <title>Phyllosticta paracitricarpa is synonymous to the EU quarantine fungus P. citricarpa based on phylogenomic analyses.</title>
        <authorList>
            <consortium name="Lawrence Berkeley National Laboratory"/>
            <person name="Van Ingen-Buijs V.A."/>
            <person name="Van Westerhoven A.C."/>
            <person name="Haridas S."/>
            <person name="Skiadas P."/>
            <person name="Martin F."/>
            <person name="Groenewald J.Z."/>
            <person name="Crous P.W."/>
            <person name="Seidl M.F."/>
        </authorList>
    </citation>
    <scope>NUCLEOTIDE SEQUENCE [LARGE SCALE GENOMIC DNA]</scope>
    <source>
        <strain evidence="2 3">CBS 123371</strain>
    </source>
</reference>
<dbReference type="Gene3D" id="3.30.710.10">
    <property type="entry name" value="Potassium Channel Kv1.1, Chain A"/>
    <property type="match status" value="1"/>
</dbReference>
<evidence type="ECO:0000313" key="3">
    <source>
        <dbReference type="Proteomes" id="UP001363622"/>
    </source>
</evidence>
<feature type="domain" description="BTB" evidence="1">
    <location>
        <begin position="78"/>
        <end position="147"/>
    </location>
</feature>
<dbReference type="PANTHER" id="PTHR47843">
    <property type="entry name" value="BTB DOMAIN-CONTAINING PROTEIN-RELATED"/>
    <property type="match status" value="1"/>
</dbReference>
<dbReference type="SUPFAM" id="SSF54695">
    <property type="entry name" value="POZ domain"/>
    <property type="match status" value="1"/>
</dbReference>
<accession>A0ABR1KKX7</accession>
<dbReference type="InterPro" id="IPR000210">
    <property type="entry name" value="BTB/POZ_dom"/>
</dbReference>
<organism evidence="2 3">
    <name type="scientific">Phyllosticta citriasiana</name>
    <dbReference type="NCBI Taxonomy" id="595635"/>
    <lineage>
        <taxon>Eukaryota</taxon>
        <taxon>Fungi</taxon>
        <taxon>Dikarya</taxon>
        <taxon>Ascomycota</taxon>
        <taxon>Pezizomycotina</taxon>
        <taxon>Dothideomycetes</taxon>
        <taxon>Dothideomycetes incertae sedis</taxon>
        <taxon>Botryosphaeriales</taxon>
        <taxon>Phyllostictaceae</taxon>
        <taxon>Phyllosticta</taxon>
    </lineage>
</organism>
<dbReference type="EMBL" id="JBBPHU010000009">
    <property type="protein sequence ID" value="KAK7513851.1"/>
    <property type="molecule type" value="Genomic_DNA"/>
</dbReference>
<dbReference type="PANTHER" id="PTHR47843:SF2">
    <property type="entry name" value="BTB DOMAIN-CONTAINING PROTEIN"/>
    <property type="match status" value="1"/>
</dbReference>
<keyword evidence="3" id="KW-1185">Reference proteome</keyword>
<comment type="caution">
    <text evidence="2">The sequence shown here is derived from an EMBL/GenBank/DDBJ whole genome shotgun (WGS) entry which is preliminary data.</text>
</comment>
<dbReference type="Proteomes" id="UP001363622">
    <property type="component" value="Unassembled WGS sequence"/>
</dbReference>
<protein>
    <recommendedName>
        <fullName evidence="1">BTB domain-containing protein</fullName>
    </recommendedName>
</protein>
<name>A0ABR1KKX7_9PEZI</name>
<proteinExistence type="predicted"/>
<dbReference type="CDD" id="cd18186">
    <property type="entry name" value="BTB_POZ_ZBTB_KLHL-like"/>
    <property type="match status" value="1"/>
</dbReference>
<evidence type="ECO:0000259" key="1">
    <source>
        <dbReference type="PROSITE" id="PS50097"/>
    </source>
</evidence>